<sequence length="243" mass="28015">MWAPVIIAIAIIFVTTILLIVLEKKEKMKKGTKIYKIIEFIGVYIPFLIICGYYGYMKTDTLRDSIIVISGIYICLALCTLFFSIWKTNKYNYIIFPIVIISCYFILNGIAPYMLSSLNRIFSSGLIGSFLGVSLVNNRYKGRLIISSILTISILITTPISFLKNFENNSKVENVSLEHTKKLGYDITNNDKVITFGNLTRKKPIHIWIVRQKFDEDWTLSRHFKITYFNGVIKDFSVLIEDE</sequence>
<organism evidence="2 3">
    <name type="scientific">Maledivibacter halophilus</name>
    <dbReference type="NCBI Taxonomy" id="36842"/>
    <lineage>
        <taxon>Bacteria</taxon>
        <taxon>Bacillati</taxon>
        <taxon>Bacillota</taxon>
        <taxon>Clostridia</taxon>
        <taxon>Peptostreptococcales</taxon>
        <taxon>Caminicellaceae</taxon>
        <taxon>Maledivibacter</taxon>
    </lineage>
</organism>
<dbReference type="RefSeq" id="WP_079492359.1">
    <property type="nucleotide sequence ID" value="NZ_FUZT01000006.1"/>
</dbReference>
<proteinExistence type="predicted"/>
<dbReference type="Proteomes" id="UP000190285">
    <property type="component" value="Unassembled WGS sequence"/>
</dbReference>
<evidence type="ECO:0000313" key="2">
    <source>
        <dbReference type="EMBL" id="SKC73858.1"/>
    </source>
</evidence>
<protein>
    <submittedName>
        <fullName evidence="2">Uncharacterized protein</fullName>
    </submittedName>
</protein>
<feature type="transmembrane region" description="Helical" evidence="1">
    <location>
        <begin position="93"/>
        <end position="115"/>
    </location>
</feature>
<feature type="transmembrane region" description="Helical" evidence="1">
    <location>
        <begin position="144"/>
        <end position="163"/>
    </location>
</feature>
<keyword evidence="1" id="KW-0812">Transmembrane</keyword>
<feature type="transmembrane region" description="Helical" evidence="1">
    <location>
        <begin position="67"/>
        <end position="86"/>
    </location>
</feature>
<keyword evidence="1" id="KW-1133">Transmembrane helix</keyword>
<feature type="transmembrane region" description="Helical" evidence="1">
    <location>
        <begin position="34"/>
        <end position="55"/>
    </location>
</feature>
<evidence type="ECO:0000313" key="3">
    <source>
        <dbReference type="Proteomes" id="UP000190285"/>
    </source>
</evidence>
<dbReference type="EMBL" id="FUZT01000006">
    <property type="protein sequence ID" value="SKC73858.1"/>
    <property type="molecule type" value="Genomic_DNA"/>
</dbReference>
<name>A0A1T5LEN7_9FIRM</name>
<reference evidence="2 3" key="1">
    <citation type="submission" date="2017-02" db="EMBL/GenBank/DDBJ databases">
        <authorList>
            <person name="Peterson S.W."/>
        </authorList>
    </citation>
    <scope>NUCLEOTIDE SEQUENCE [LARGE SCALE GENOMIC DNA]</scope>
    <source>
        <strain evidence="2 3">M1</strain>
    </source>
</reference>
<keyword evidence="3" id="KW-1185">Reference proteome</keyword>
<keyword evidence="1" id="KW-0472">Membrane</keyword>
<dbReference type="AlphaFoldDB" id="A0A1T5LEN7"/>
<feature type="transmembrane region" description="Helical" evidence="1">
    <location>
        <begin position="121"/>
        <end position="137"/>
    </location>
</feature>
<gene>
    <name evidence="2" type="ORF">SAMN02194393_02781</name>
</gene>
<feature type="transmembrane region" description="Helical" evidence="1">
    <location>
        <begin position="6"/>
        <end position="22"/>
    </location>
</feature>
<dbReference type="OrthoDB" id="9917802at2"/>
<evidence type="ECO:0000256" key="1">
    <source>
        <dbReference type="SAM" id="Phobius"/>
    </source>
</evidence>
<accession>A0A1T5LEN7</accession>